<dbReference type="GO" id="GO:0005975">
    <property type="term" value="P:carbohydrate metabolic process"/>
    <property type="evidence" value="ECO:0007669"/>
    <property type="project" value="UniProtKB-ARBA"/>
</dbReference>
<dbReference type="RefSeq" id="WP_353720972.1">
    <property type="nucleotide sequence ID" value="NZ_CP159289.1"/>
</dbReference>
<feature type="chain" id="PRO_5043661328" evidence="1">
    <location>
        <begin position="22"/>
        <end position="516"/>
    </location>
</feature>
<accession>A0AAU8FMU7</accession>
<dbReference type="AlphaFoldDB" id="A0AAU8FMU7"/>
<dbReference type="InterPro" id="IPR013320">
    <property type="entry name" value="ConA-like_dom_sf"/>
</dbReference>
<name>A0AAU8FMU7_9BACT</name>
<dbReference type="Gene3D" id="2.60.120.200">
    <property type="match status" value="1"/>
</dbReference>
<evidence type="ECO:0000256" key="1">
    <source>
        <dbReference type="SAM" id="SignalP"/>
    </source>
</evidence>
<organism evidence="2">
    <name type="scientific">Dyadobacter sp. 676</name>
    <dbReference type="NCBI Taxonomy" id="3088362"/>
    <lineage>
        <taxon>Bacteria</taxon>
        <taxon>Pseudomonadati</taxon>
        <taxon>Bacteroidota</taxon>
        <taxon>Cytophagia</taxon>
        <taxon>Cytophagales</taxon>
        <taxon>Spirosomataceae</taxon>
        <taxon>Dyadobacter</taxon>
    </lineage>
</organism>
<dbReference type="SUPFAM" id="SSF49899">
    <property type="entry name" value="Concanavalin A-like lectins/glucanases"/>
    <property type="match status" value="1"/>
</dbReference>
<reference evidence="2" key="1">
    <citation type="submission" date="2024-06" db="EMBL/GenBank/DDBJ databases">
        <title>Sequencing and assembly of the genome of Dyadobacter sp. strain 676, a symbiont of Cyamopsis tetragonoloba.</title>
        <authorList>
            <person name="Guro P."/>
            <person name="Sazanova A."/>
            <person name="Kuznetsova I."/>
            <person name="Belimov A."/>
            <person name="Safronova V."/>
        </authorList>
    </citation>
    <scope>NUCLEOTIDE SEQUENCE</scope>
    <source>
        <strain evidence="2">676</strain>
    </source>
</reference>
<keyword evidence="1" id="KW-0732">Signal</keyword>
<feature type="signal peptide" evidence="1">
    <location>
        <begin position="1"/>
        <end position="21"/>
    </location>
</feature>
<evidence type="ECO:0000313" key="2">
    <source>
        <dbReference type="EMBL" id="XCH25674.1"/>
    </source>
</evidence>
<dbReference type="GO" id="GO:0004553">
    <property type="term" value="F:hydrolase activity, hydrolyzing O-glycosyl compounds"/>
    <property type="evidence" value="ECO:0007669"/>
    <property type="project" value="UniProtKB-ARBA"/>
</dbReference>
<sequence>MKWSALHILLFFFSFLSFAQAQSGKHTYRFYKDFKIAQPECGPDLALAQAPGSCAGGTIPGLFVDDVLPCGVKRFVYQNNPNWGFLYPNSEGLVTGTYTIQLYLKVTNWSGSRTRIIDFSNGSLDDGIYFTKRGAAADRCLDVYPNGIAGDCPFFNTSAYYLLTITRDGATDKMEVYVDNTLFTSFTDSGKNYVGKTGVPIYIFRDDKAKTCESGEARFAYLAFHDKYFSKTDVEKSSSDICFEANINPYADFSISPNPTCEFPENIEVKYTGPIPAPGTGYDFKWDWDGAKVISGSGMGPYVLSWDTGGTKYVTLTVASQACGNPLVNRKQAIISKLALTTAVTAGSCETGTNGTITLTGSEGLAPYRYSLDSVNFQSSNIFTKPAGNYRAFVRDGNDCVVAKNVSVQFASDIELRAMADTTVCEGQSVQLLAESNGQSFMWLPQTGLDDAGAREPVATPGATTQYIVTATKGFCTATDTVLVNVAPKIEVTVTPDAVIEYNVPFLLTATSPPDH</sequence>
<dbReference type="EMBL" id="CP159289">
    <property type="protein sequence ID" value="XCH25674.1"/>
    <property type="molecule type" value="Genomic_DNA"/>
</dbReference>
<protein>
    <submittedName>
        <fullName evidence="2">SprB repeat-containing protein</fullName>
    </submittedName>
</protein>
<proteinExistence type="predicted"/>
<gene>
    <name evidence="2" type="ORF">ABV298_04395</name>
</gene>